<evidence type="ECO:0000313" key="6">
    <source>
        <dbReference type="Proteomes" id="UP000274429"/>
    </source>
</evidence>
<proteinExistence type="predicted"/>
<dbReference type="PANTHER" id="PTHR13258">
    <property type="entry name" value="SYNDETIN"/>
    <property type="match status" value="1"/>
</dbReference>
<dbReference type="GO" id="GO:0042147">
    <property type="term" value="P:retrograde transport, endosome to Golgi"/>
    <property type="evidence" value="ECO:0007669"/>
    <property type="project" value="InterPro"/>
</dbReference>
<evidence type="ECO:0000256" key="1">
    <source>
        <dbReference type="ARBA" id="ARBA00022448"/>
    </source>
</evidence>
<dbReference type="GO" id="GO:1990745">
    <property type="term" value="C:EARP complex"/>
    <property type="evidence" value="ECO:0007669"/>
    <property type="project" value="InterPro"/>
</dbReference>
<dbReference type="AlphaFoldDB" id="A0A0R3WLF3"/>
<reference evidence="5 6" key="2">
    <citation type="submission" date="2018-11" db="EMBL/GenBank/DDBJ databases">
        <authorList>
            <consortium name="Pathogen Informatics"/>
        </authorList>
    </citation>
    <scope>NUCLEOTIDE SEQUENCE [LARGE SCALE GENOMIC DNA]</scope>
</reference>
<protein>
    <submittedName>
        <fullName evidence="7">Vps54_N domain-containing protein</fullName>
    </submittedName>
</protein>
<dbReference type="GO" id="GO:0000149">
    <property type="term" value="F:SNARE binding"/>
    <property type="evidence" value="ECO:0007669"/>
    <property type="project" value="TreeGrafter"/>
</dbReference>
<keyword evidence="6" id="KW-1185">Reference proteome</keyword>
<dbReference type="OrthoDB" id="10263345at2759"/>
<evidence type="ECO:0000256" key="2">
    <source>
        <dbReference type="ARBA" id="ARBA00022927"/>
    </source>
</evidence>
<dbReference type="GO" id="GO:0015031">
    <property type="term" value="P:protein transport"/>
    <property type="evidence" value="ECO:0007669"/>
    <property type="project" value="UniProtKB-KW"/>
</dbReference>
<reference evidence="7" key="1">
    <citation type="submission" date="2017-02" db="UniProtKB">
        <authorList>
            <consortium name="WormBaseParasite"/>
        </authorList>
    </citation>
    <scope>IDENTIFICATION</scope>
</reference>
<dbReference type="EMBL" id="UYWX01000385">
    <property type="protein sequence ID" value="VDM18241.1"/>
    <property type="molecule type" value="Genomic_DNA"/>
</dbReference>
<keyword evidence="3" id="KW-0175">Coiled coil</keyword>
<dbReference type="Pfam" id="PF10475">
    <property type="entry name" value="Vps54_N"/>
    <property type="match status" value="1"/>
</dbReference>
<organism evidence="7">
    <name type="scientific">Hydatigena taeniaeformis</name>
    <name type="common">Feline tapeworm</name>
    <name type="synonym">Taenia taeniaeformis</name>
    <dbReference type="NCBI Taxonomy" id="6205"/>
    <lineage>
        <taxon>Eukaryota</taxon>
        <taxon>Metazoa</taxon>
        <taxon>Spiralia</taxon>
        <taxon>Lophotrochozoa</taxon>
        <taxon>Platyhelminthes</taxon>
        <taxon>Cestoda</taxon>
        <taxon>Eucestoda</taxon>
        <taxon>Cyclophyllidea</taxon>
        <taxon>Taeniidae</taxon>
        <taxon>Hydatigera</taxon>
    </lineage>
</organism>
<keyword evidence="2" id="KW-0653">Protein transport</keyword>
<dbReference type="WBParaSite" id="TTAC_0000159101-mRNA-1">
    <property type="protein sequence ID" value="TTAC_0000159101-mRNA-1"/>
    <property type="gene ID" value="TTAC_0000159101"/>
</dbReference>
<evidence type="ECO:0000313" key="5">
    <source>
        <dbReference type="EMBL" id="VDM18241.1"/>
    </source>
</evidence>
<dbReference type="InterPro" id="IPR040047">
    <property type="entry name" value="VPS50"/>
</dbReference>
<name>A0A0R3WLF3_HYDTA</name>
<gene>
    <name evidence="5" type="ORF">TTAC_LOCUS1578</name>
</gene>
<dbReference type="Proteomes" id="UP000274429">
    <property type="component" value="Unassembled WGS sequence"/>
</dbReference>
<feature type="domain" description="Vacuolar protein sorting-associated protein 54 N-terminal" evidence="4">
    <location>
        <begin position="53"/>
        <end position="343"/>
    </location>
</feature>
<evidence type="ECO:0000259" key="4">
    <source>
        <dbReference type="Pfam" id="PF10475"/>
    </source>
</evidence>
<evidence type="ECO:0000256" key="3">
    <source>
        <dbReference type="ARBA" id="ARBA00023054"/>
    </source>
</evidence>
<keyword evidence="1" id="KW-0813">Transport</keyword>
<dbReference type="GO" id="GO:0005829">
    <property type="term" value="C:cytosol"/>
    <property type="evidence" value="ECO:0007669"/>
    <property type="project" value="GOC"/>
</dbReference>
<dbReference type="PANTHER" id="PTHR13258:SF0">
    <property type="entry name" value="SYNDETIN"/>
    <property type="match status" value="1"/>
</dbReference>
<evidence type="ECO:0000313" key="7">
    <source>
        <dbReference type="WBParaSite" id="TTAC_0000159101-mRNA-1"/>
    </source>
</evidence>
<dbReference type="InterPro" id="IPR019515">
    <property type="entry name" value="VPS54_N"/>
</dbReference>
<dbReference type="STRING" id="6205.A0A0R3WLF3"/>
<dbReference type="GO" id="GO:0032456">
    <property type="term" value="P:endocytic recycling"/>
    <property type="evidence" value="ECO:0007669"/>
    <property type="project" value="InterPro"/>
</dbReference>
<accession>A0A0R3WLF3</accession>
<sequence length="432" mass="49472">MFAVKWMQRSKKGSVSKPGDAELRINSDFIRPNNPVCTPTLKSFDSAILKEIISEIDANYFSLGINCSEYEIQHNLAHNYRDQKAIMDRVEVLERQNDAVCRQLSSLILEKQPQYQRELKNVILLQEVNCAAYEECIETRRSLESVLKSVVEPRAIVIRNYRRRLRLKRVLETLTRIQALQNSVITLNKLIQEHKFCEAISLHRKSCQTTEDFKPYTCVDLLQQSLRAVNHKIDDALDEILAESCENFDPCQYEALQKAFERLGSTMTTMAQLQLHYTTKIHERAAVVLTRFCGANSTEDAKYVAEYEKLCATLPATTLVPALSGLCKSLWTIIVCYHRTALWHENASHRNQNGDQDAEIDDEGEEVIHAPELVCQWHGYVASKLGLNRGRVWMDLVSRVRPLLSSIATNSKQLTFEEIVATLNIVNRCVVR</sequence>